<sequence length="531" mass="61576">HPEMYIMDAFDLVSPMNETGIFNCTNLPPEAAIEDCCDDIEDIYIKEQCYLRLSESEIDEVNEDDFITIGEILQRVRTRRQKFYEQTLDEQNDTDVWDLFSLFILISGIVGGFLHLFILRLLKANRNLDETFSAFFKFQTCSNMILGWVWQPLWSLLYTMQFQIQPSTLVILCRLDTAALLLHYFFLFIMGLGMSVLRFLYVHRPLLIHYTPRRILLAASISPCFLIMIIFAVLCYKMALRDFTLFFTCVGLNYEVIYRAWEISELPLFLPIILCMVIYIGILINRLTSKRPVKCLRTAHMPIIACVIQVLLQGVGLIPVIISYFSVLNTEAEILAQPIVGLLAVQFFSPAVVIFSTPLVQKKISHTINNMLYNIKYSYCCNRQTSHSGYSRRRIIPCSKDVTLSQSMSEDEKTNKDNARKYNKTVILRNDLELLEVCSSDIYQQHTRRISLPRNTSLGRFTIFTIPKDEEEKILKRFERDNLIDFDESSLSSGSTYYLTQIGGIYKKKEKGEIDEEEFGNDIKFLDEDSE</sequence>
<feature type="non-terminal residue" evidence="2">
    <location>
        <position position="1"/>
    </location>
</feature>
<feature type="transmembrane region" description="Helical" evidence="1">
    <location>
        <begin position="99"/>
        <end position="122"/>
    </location>
</feature>
<evidence type="ECO:0000313" key="3">
    <source>
        <dbReference type="Proteomes" id="UP001497623"/>
    </source>
</evidence>
<feature type="transmembrane region" description="Helical" evidence="1">
    <location>
        <begin position="299"/>
        <end position="322"/>
    </location>
</feature>
<keyword evidence="1" id="KW-1133">Transmembrane helix</keyword>
<keyword evidence="1" id="KW-0812">Transmembrane</keyword>
<evidence type="ECO:0000313" key="2">
    <source>
        <dbReference type="EMBL" id="CAL4124186.1"/>
    </source>
</evidence>
<feature type="transmembrane region" description="Helical" evidence="1">
    <location>
        <begin position="182"/>
        <end position="203"/>
    </location>
</feature>
<dbReference type="Proteomes" id="UP001497623">
    <property type="component" value="Unassembled WGS sequence"/>
</dbReference>
<comment type="caution">
    <text evidence="2">The sequence shown here is derived from an EMBL/GenBank/DDBJ whole genome shotgun (WGS) entry which is preliminary data.</text>
</comment>
<accession>A0AAV2RFZ3</accession>
<dbReference type="SUPFAM" id="SSF81321">
    <property type="entry name" value="Family A G protein-coupled receptor-like"/>
    <property type="match status" value="1"/>
</dbReference>
<dbReference type="AlphaFoldDB" id="A0AAV2RFZ3"/>
<keyword evidence="3" id="KW-1185">Reference proteome</keyword>
<feature type="transmembrane region" description="Helical" evidence="1">
    <location>
        <begin position="215"/>
        <end position="236"/>
    </location>
</feature>
<protein>
    <submittedName>
        <fullName evidence="2">Uncharacterized protein</fullName>
    </submittedName>
</protein>
<feature type="transmembrane region" description="Helical" evidence="1">
    <location>
        <begin position="334"/>
        <end position="355"/>
    </location>
</feature>
<name>A0AAV2RFZ3_MEGNR</name>
<evidence type="ECO:0000256" key="1">
    <source>
        <dbReference type="SAM" id="Phobius"/>
    </source>
</evidence>
<proteinExistence type="predicted"/>
<keyword evidence="1" id="KW-0472">Membrane</keyword>
<dbReference type="EMBL" id="CAXKWB010022233">
    <property type="protein sequence ID" value="CAL4124186.1"/>
    <property type="molecule type" value="Genomic_DNA"/>
</dbReference>
<feature type="transmembrane region" description="Helical" evidence="1">
    <location>
        <begin position="267"/>
        <end position="287"/>
    </location>
</feature>
<organism evidence="2 3">
    <name type="scientific">Meganyctiphanes norvegica</name>
    <name type="common">Northern krill</name>
    <name type="synonym">Thysanopoda norvegica</name>
    <dbReference type="NCBI Taxonomy" id="48144"/>
    <lineage>
        <taxon>Eukaryota</taxon>
        <taxon>Metazoa</taxon>
        <taxon>Ecdysozoa</taxon>
        <taxon>Arthropoda</taxon>
        <taxon>Crustacea</taxon>
        <taxon>Multicrustacea</taxon>
        <taxon>Malacostraca</taxon>
        <taxon>Eumalacostraca</taxon>
        <taxon>Eucarida</taxon>
        <taxon>Euphausiacea</taxon>
        <taxon>Euphausiidae</taxon>
        <taxon>Meganyctiphanes</taxon>
    </lineage>
</organism>
<reference evidence="2 3" key="1">
    <citation type="submission" date="2024-05" db="EMBL/GenBank/DDBJ databases">
        <authorList>
            <person name="Wallberg A."/>
        </authorList>
    </citation>
    <scope>NUCLEOTIDE SEQUENCE [LARGE SCALE GENOMIC DNA]</scope>
</reference>
<gene>
    <name evidence="2" type="ORF">MNOR_LOCUS24322</name>
</gene>